<dbReference type="CDD" id="cd06173">
    <property type="entry name" value="MFS_MefA_like"/>
    <property type="match status" value="1"/>
</dbReference>
<keyword evidence="3" id="KW-1003">Cell membrane</keyword>
<name>A0A6J7LJK1_9ZZZZ</name>
<dbReference type="EMBL" id="CAEZYK010000022">
    <property type="protein sequence ID" value="CAB4720240.1"/>
    <property type="molecule type" value="Genomic_DNA"/>
</dbReference>
<feature type="transmembrane region" description="Helical" evidence="7">
    <location>
        <begin position="257"/>
        <end position="280"/>
    </location>
</feature>
<dbReference type="InterPro" id="IPR036259">
    <property type="entry name" value="MFS_trans_sf"/>
</dbReference>
<sequence>MSDGLIPPLAEDEAGLPGPSIGESIPHEPLIGRERRRPFRAFNNHEFRLLFAAYAIGDIGFWISHISLQSEMSRITQTSSLWLGILFFTTFIPMLLFAPIAGVIADRVDRKKMLITTRGAVGLIATALGLVVFANLESPEVLVIFGFLMGTMFAFMAPAQQAATANSVPTSDLTSAISIQSAGNNLARIGGPGLAVPILVLWGPGWAFIIYAISNLLMLLTLLPIHLSSHLSTSETGSTWHRWKQGLIYARSRPPAVAALVLMGIFSIFGAAHVALLPVFSTDVLGHSRDDFTILVIASGVGAVVGALATGFRRTTPTLGTASRWVAGFGVTGIMFAFSTTWDLSIFLIAMMGFCYFSVTTSLNTLLQHISDDEKRGRIMGLFAVAWAGLIPFGGIWMGAVASAAGAPLALGIGAGLCLTCAGFFILRERSGVYGELVPPLTDPPR</sequence>
<evidence type="ECO:0000256" key="5">
    <source>
        <dbReference type="ARBA" id="ARBA00022989"/>
    </source>
</evidence>
<protein>
    <submittedName>
        <fullName evidence="10">Unannotated protein</fullName>
    </submittedName>
</protein>
<organism evidence="10">
    <name type="scientific">freshwater metagenome</name>
    <dbReference type="NCBI Taxonomy" id="449393"/>
    <lineage>
        <taxon>unclassified sequences</taxon>
        <taxon>metagenomes</taxon>
        <taxon>ecological metagenomes</taxon>
    </lineage>
</organism>
<keyword evidence="4 7" id="KW-0812">Transmembrane</keyword>
<accession>A0A6J7LJK1</accession>
<feature type="transmembrane region" description="Helical" evidence="7">
    <location>
        <begin position="208"/>
        <end position="227"/>
    </location>
</feature>
<dbReference type="PANTHER" id="PTHR23513:SF11">
    <property type="entry name" value="STAPHYLOFERRIN A TRANSPORTER"/>
    <property type="match status" value="1"/>
</dbReference>
<evidence type="ECO:0000256" key="4">
    <source>
        <dbReference type="ARBA" id="ARBA00022692"/>
    </source>
</evidence>
<dbReference type="EMBL" id="CAFBMM010000001">
    <property type="protein sequence ID" value="CAB4894235.1"/>
    <property type="molecule type" value="Genomic_DNA"/>
</dbReference>
<gene>
    <name evidence="8" type="ORF">UFOPK2683_00561</name>
    <name evidence="9" type="ORF">UFOPK3605_00098</name>
    <name evidence="10" type="ORF">UFOPK3897_00102</name>
    <name evidence="11" type="ORF">UFOPK4121_00057</name>
</gene>
<evidence type="ECO:0000256" key="1">
    <source>
        <dbReference type="ARBA" id="ARBA00004651"/>
    </source>
</evidence>
<comment type="subcellular location">
    <subcellularLocation>
        <location evidence="1">Cell membrane</location>
        <topology evidence="1">Multi-pass membrane protein</topology>
    </subcellularLocation>
</comment>
<evidence type="ECO:0000313" key="10">
    <source>
        <dbReference type="EMBL" id="CAB4968438.1"/>
    </source>
</evidence>
<keyword evidence="2" id="KW-0813">Transport</keyword>
<keyword evidence="5 7" id="KW-1133">Transmembrane helix</keyword>
<evidence type="ECO:0000313" key="11">
    <source>
        <dbReference type="EMBL" id="CAB5011241.1"/>
    </source>
</evidence>
<feature type="transmembrane region" description="Helical" evidence="7">
    <location>
        <begin position="379"/>
        <end position="400"/>
    </location>
</feature>
<feature type="transmembrane region" description="Helical" evidence="7">
    <location>
        <begin position="117"/>
        <end position="136"/>
    </location>
</feature>
<dbReference type="Pfam" id="PF05977">
    <property type="entry name" value="MFS_3"/>
    <property type="match status" value="1"/>
</dbReference>
<evidence type="ECO:0000256" key="7">
    <source>
        <dbReference type="SAM" id="Phobius"/>
    </source>
</evidence>
<feature type="transmembrane region" description="Helical" evidence="7">
    <location>
        <begin position="346"/>
        <end position="367"/>
    </location>
</feature>
<feature type="transmembrane region" description="Helical" evidence="7">
    <location>
        <begin position="292"/>
        <end position="310"/>
    </location>
</feature>
<dbReference type="InterPro" id="IPR010290">
    <property type="entry name" value="TM_effector"/>
</dbReference>
<dbReference type="EMBL" id="CAFBPQ010000001">
    <property type="protein sequence ID" value="CAB5011241.1"/>
    <property type="molecule type" value="Genomic_DNA"/>
</dbReference>
<evidence type="ECO:0000256" key="6">
    <source>
        <dbReference type="ARBA" id="ARBA00023136"/>
    </source>
</evidence>
<keyword evidence="6 7" id="KW-0472">Membrane</keyword>
<feature type="transmembrane region" description="Helical" evidence="7">
    <location>
        <begin position="406"/>
        <end position="427"/>
    </location>
</feature>
<feature type="transmembrane region" description="Helical" evidence="7">
    <location>
        <begin position="322"/>
        <end position="340"/>
    </location>
</feature>
<dbReference type="GO" id="GO:0005886">
    <property type="term" value="C:plasma membrane"/>
    <property type="evidence" value="ECO:0007669"/>
    <property type="project" value="UniProtKB-SubCell"/>
</dbReference>
<evidence type="ECO:0000313" key="8">
    <source>
        <dbReference type="EMBL" id="CAB4720240.1"/>
    </source>
</evidence>
<evidence type="ECO:0000313" key="9">
    <source>
        <dbReference type="EMBL" id="CAB4894235.1"/>
    </source>
</evidence>
<dbReference type="PANTHER" id="PTHR23513">
    <property type="entry name" value="INTEGRAL MEMBRANE EFFLUX PROTEIN-RELATED"/>
    <property type="match status" value="1"/>
</dbReference>
<feature type="transmembrane region" description="Helical" evidence="7">
    <location>
        <begin position="80"/>
        <end position="105"/>
    </location>
</feature>
<evidence type="ECO:0000256" key="2">
    <source>
        <dbReference type="ARBA" id="ARBA00022448"/>
    </source>
</evidence>
<dbReference type="Gene3D" id="1.20.1250.20">
    <property type="entry name" value="MFS general substrate transporter like domains"/>
    <property type="match status" value="1"/>
</dbReference>
<dbReference type="AlphaFoldDB" id="A0A6J7LJK1"/>
<feature type="transmembrane region" description="Helical" evidence="7">
    <location>
        <begin position="47"/>
        <end position="68"/>
    </location>
</feature>
<dbReference type="EMBL" id="CAFBOF010000001">
    <property type="protein sequence ID" value="CAB4968438.1"/>
    <property type="molecule type" value="Genomic_DNA"/>
</dbReference>
<evidence type="ECO:0000256" key="3">
    <source>
        <dbReference type="ARBA" id="ARBA00022475"/>
    </source>
</evidence>
<dbReference type="SUPFAM" id="SSF103473">
    <property type="entry name" value="MFS general substrate transporter"/>
    <property type="match status" value="1"/>
</dbReference>
<reference evidence="10" key="1">
    <citation type="submission" date="2020-05" db="EMBL/GenBank/DDBJ databases">
        <authorList>
            <person name="Chiriac C."/>
            <person name="Salcher M."/>
            <person name="Ghai R."/>
            <person name="Kavagutti S V."/>
        </authorList>
    </citation>
    <scope>NUCLEOTIDE SEQUENCE</scope>
</reference>
<proteinExistence type="predicted"/>
<feature type="transmembrane region" description="Helical" evidence="7">
    <location>
        <begin position="142"/>
        <end position="164"/>
    </location>
</feature>